<feature type="region of interest" description="Disordered" evidence="1">
    <location>
        <begin position="62"/>
        <end position="86"/>
    </location>
</feature>
<organism evidence="3 4">
    <name type="scientific">Panicum miliaceum</name>
    <name type="common">Proso millet</name>
    <name type="synonym">Broomcorn millet</name>
    <dbReference type="NCBI Taxonomy" id="4540"/>
    <lineage>
        <taxon>Eukaryota</taxon>
        <taxon>Viridiplantae</taxon>
        <taxon>Streptophyta</taxon>
        <taxon>Embryophyta</taxon>
        <taxon>Tracheophyta</taxon>
        <taxon>Spermatophyta</taxon>
        <taxon>Magnoliopsida</taxon>
        <taxon>Liliopsida</taxon>
        <taxon>Poales</taxon>
        <taxon>Poaceae</taxon>
        <taxon>PACMAD clade</taxon>
        <taxon>Panicoideae</taxon>
        <taxon>Panicodae</taxon>
        <taxon>Paniceae</taxon>
        <taxon>Panicinae</taxon>
        <taxon>Panicum</taxon>
        <taxon>Panicum sect. Panicum</taxon>
    </lineage>
</organism>
<feature type="domain" description="At1g61320/AtMIF1 LRR" evidence="2">
    <location>
        <begin position="246"/>
        <end position="467"/>
    </location>
</feature>
<name>A0A3L6T0K2_PANMI</name>
<comment type="caution">
    <text evidence="3">The sequence shown here is derived from an EMBL/GenBank/DDBJ whole genome shotgun (WGS) entry which is preliminary data.</text>
</comment>
<dbReference type="SUPFAM" id="SSF52047">
    <property type="entry name" value="RNI-like"/>
    <property type="match status" value="1"/>
</dbReference>
<dbReference type="OrthoDB" id="682523at2759"/>
<feature type="region of interest" description="Disordered" evidence="1">
    <location>
        <begin position="187"/>
        <end position="215"/>
    </location>
</feature>
<keyword evidence="4" id="KW-1185">Reference proteome</keyword>
<accession>A0A3L6T0K2</accession>
<evidence type="ECO:0000313" key="4">
    <source>
        <dbReference type="Proteomes" id="UP000275267"/>
    </source>
</evidence>
<proteinExistence type="predicted"/>
<gene>
    <name evidence="3" type="ORF">C2845_PM05G22890</name>
</gene>
<dbReference type="STRING" id="4540.A0A3L6T0K2"/>
<dbReference type="Gene3D" id="3.80.10.10">
    <property type="entry name" value="Ribonuclease Inhibitor"/>
    <property type="match status" value="1"/>
</dbReference>
<dbReference type="Pfam" id="PF23622">
    <property type="entry name" value="LRR_At1g61320_AtMIF1"/>
    <property type="match status" value="1"/>
</dbReference>
<dbReference type="AlphaFoldDB" id="A0A3L6T0K2"/>
<evidence type="ECO:0000313" key="3">
    <source>
        <dbReference type="EMBL" id="RLN28924.1"/>
    </source>
</evidence>
<dbReference type="PANTHER" id="PTHR31900:SF30">
    <property type="entry name" value="SUPERFAMILY PROTEIN, PUTATIVE-RELATED"/>
    <property type="match status" value="1"/>
</dbReference>
<protein>
    <recommendedName>
        <fullName evidence="2">At1g61320/AtMIF1 LRR domain-containing protein</fullName>
    </recommendedName>
</protein>
<dbReference type="InterPro" id="IPR055357">
    <property type="entry name" value="LRR_At1g61320_AtMIF1"/>
</dbReference>
<sequence length="572" mass="63491">MDRSQSQPEPSAGVGDRLSKLEDRVLGNILSFLPAKEAARGALLSSRWRHVFAAVHTVSLEEPESPIRDDKGRGCDSPSWADPNAPPPFTRAVSAAIIARQRRRDAAPLRALRVAMEDYRGGDSSTVDQWVSYAVQQAAPEGLDLDLRLCHRRLLCQRPYELRHGNNQQFETPAPIFKRAPLNVADIPPAQRRRSTADVRSDLSDSDDSSAFSTDDERDFHHRRLPWWQRVQPEFSIPRFLFSCAELRSLSLGSCRLAPPATASLPSLVTLLLSHVPDPGADVERLIAGCPRLADLTLEACDAVTALTVVGGARLRRLALRCCHKLATVAIDSSELQAFEYRGAVPDSSSFLTMHGGSGRVAYCKVDICGAEATSEEELTNLRQLLQLFVNAKHLHLESARLGSAGFGKDVPTRSASFSTLRHLEVRGCLPDDDDTGVIDAMRRILEHAPNLEALSLAFHHHEHDRDCHPETSGFREEELLDTHHLGYNPHSVLAAPSAMIPCLRSRLREINLVHYQEGRAQRALAKFLLCNAPAVDRLWCEFAEGPMWTQIQLMREIKGWLINKSASTHFA</sequence>
<dbReference type="InterPro" id="IPR032675">
    <property type="entry name" value="LRR_dom_sf"/>
</dbReference>
<dbReference type="PANTHER" id="PTHR31900">
    <property type="entry name" value="F-BOX/RNI SUPERFAMILY PROTEIN-RELATED"/>
    <property type="match status" value="1"/>
</dbReference>
<dbReference type="Proteomes" id="UP000275267">
    <property type="component" value="Unassembled WGS sequence"/>
</dbReference>
<reference evidence="4" key="1">
    <citation type="journal article" date="2019" name="Nat. Commun.">
        <title>The genome of broomcorn millet.</title>
        <authorList>
            <person name="Zou C."/>
            <person name="Miki D."/>
            <person name="Li D."/>
            <person name="Tang Q."/>
            <person name="Xiao L."/>
            <person name="Rajput S."/>
            <person name="Deng P."/>
            <person name="Jia W."/>
            <person name="Huang R."/>
            <person name="Zhang M."/>
            <person name="Sun Y."/>
            <person name="Hu J."/>
            <person name="Fu X."/>
            <person name="Schnable P.S."/>
            <person name="Li F."/>
            <person name="Zhang H."/>
            <person name="Feng B."/>
            <person name="Zhu X."/>
            <person name="Liu R."/>
            <person name="Schnable J.C."/>
            <person name="Zhu J.-K."/>
            <person name="Zhang H."/>
        </authorList>
    </citation>
    <scope>NUCLEOTIDE SEQUENCE [LARGE SCALE GENOMIC DNA]</scope>
</reference>
<dbReference type="InterPro" id="IPR036047">
    <property type="entry name" value="F-box-like_dom_sf"/>
</dbReference>
<dbReference type="SUPFAM" id="SSF81383">
    <property type="entry name" value="F-box domain"/>
    <property type="match status" value="1"/>
</dbReference>
<evidence type="ECO:0000259" key="2">
    <source>
        <dbReference type="Pfam" id="PF23622"/>
    </source>
</evidence>
<dbReference type="InterPro" id="IPR050232">
    <property type="entry name" value="FBL13/AtMIF1-like"/>
</dbReference>
<evidence type="ECO:0000256" key="1">
    <source>
        <dbReference type="SAM" id="MobiDB-lite"/>
    </source>
</evidence>
<dbReference type="EMBL" id="PQIB02000003">
    <property type="protein sequence ID" value="RLN28924.1"/>
    <property type="molecule type" value="Genomic_DNA"/>
</dbReference>
<feature type="compositionally biased region" description="Basic and acidic residues" evidence="1">
    <location>
        <begin position="65"/>
        <end position="74"/>
    </location>
</feature>